<proteinExistence type="predicted"/>
<reference evidence="1 2" key="1">
    <citation type="journal article" date="2014" name="BMC Genomics">
        <title>Comparative genome sequencing reveals chemotype-specific gene clusters in the toxigenic black mold Stachybotrys.</title>
        <authorList>
            <person name="Semeiks J."/>
            <person name="Borek D."/>
            <person name="Otwinowski Z."/>
            <person name="Grishin N.V."/>
        </authorList>
    </citation>
    <scope>NUCLEOTIDE SEQUENCE [LARGE SCALE GENOMIC DNA]</scope>
    <source>
        <strain evidence="1 2">IBT 40285</strain>
    </source>
</reference>
<dbReference type="EMBL" id="KL659346">
    <property type="protein sequence ID" value="KFA69867.1"/>
    <property type="molecule type" value="Genomic_DNA"/>
</dbReference>
<protein>
    <submittedName>
        <fullName evidence="1">Uncharacterized protein</fullName>
    </submittedName>
</protein>
<accession>A0A084R0Y2</accession>
<sequence>MSLSQDSLSLTVPTTPSTLSLSLPAPGVASSVPPSIASIPAEKLSIWTFFRYTRVLK</sequence>
<name>A0A084R0Y2_STAC4</name>
<evidence type="ECO:0000313" key="2">
    <source>
        <dbReference type="Proteomes" id="UP000028524"/>
    </source>
</evidence>
<dbReference type="HOGENOM" id="CLU_2997982_0_0_1"/>
<gene>
    <name evidence="1" type="ORF">S40285_10913</name>
</gene>
<organism evidence="1 2">
    <name type="scientific">Stachybotrys chlorohalonatus (strain IBT 40285)</name>
    <dbReference type="NCBI Taxonomy" id="1283841"/>
    <lineage>
        <taxon>Eukaryota</taxon>
        <taxon>Fungi</taxon>
        <taxon>Dikarya</taxon>
        <taxon>Ascomycota</taxon>
        <taxon>Pezizomycotina</taxon>
        <taxon>Sordariomycetes</taxon>
        <taxon>Hypocreomycetidae</taxon>
        <taxon>Hypocreales</taxon>
        <taxon>Stachybotryaceae</taxon>
        <taxon>Stachybotrys</taxon>
    </lineage>
</organism>
<evidence type="ECO:0000313" key="1">
    <source>
        <dbReference type="EMBL" id="KFA69867.1"/>
    </source>
</evidence>
<dbReference type="AlphaFoldDB" id="A0A084R0Y2"/>
<dbReference type="InParanoid" id="A0A084R0Y2"/>
<dbReference type="Proteomes" id="UP000028524">
    <property type="component" value="Unassembled WGS sequence"/>
</dbReference>
<keyword evidence="2" id="KW-1185">Reference proteome</keyword>